<reference evidence="3" key="1">
    <citation type="journal article" date="2019" name="Int. J. Syst. Evol. Microbiol.">
        <title>The Global Catalogue of Microorganisms (GCM) 10K type strain sequencing project: providing services to taxonomists for standard genome sequencing and annotation.</title>
        <authorList>
            <consortium name="The Broad Institute Genomics Platform"/>
            <consortium name="The Broad Institute Genome Sequencing Center for Infectious Disease"/>
            <person name="Wu L."/>
            <person name="Ma J."/>
        </authorList>
    </citation>
    <scope>NUCLEOTIDE SEQUENCE [LARGE SCALE GENOMIC DNA]</scope>
    <source>
        <strain evidence="3">KCTC 42441</strain>
    </source>
</reference>
<protein>
    <submittedName>
        <fullName evidence="2">Phage tail tape measure protein</fullName>
    </submittedName>
</protein>
<name>A0ABV7XM68_9GAMM</name>
<dbReference type="InterPro" id="IPR010090">
    <property type="entry name" value="Phage_tape_meas"/>
</dbReference>
<sequence>MADAQRRTRSFKGAVVREMGELQNFLTSTGAKLASFGAGFAVGAEIVKSANLDKTLTRIGQTAGATQQQVRGLRGELFGMAGQTGRATDDLTAGFDVLVQSGLQWGEARATLGGINKAMAVTGAQADTLAGSLGVASTAFDFDLAKPRMALDLLDKMTVAGRLGNAELENLGSIFARVGVNAQGAGFSFDQTLAFIEGLSMIERQPERLATLADSTIRLFTNARYMAAAQKATGVRFFDNKTGARRDPLETLADLKKIMDGMKTDAQREGFLSKAFGNADLDTIKGLRTLLSGDSLSKVVRFTSEIGGASGTIERDLPAAIANAVDQTGRLKARLKDAADAFAQPINDVYTKVLAKALGDGSEGSGLSNAGLIGTGVATVAGGYVLKRVLGGLAGRLLSGAGSLAGGVAMGTALEKAGAATPVFIVGAAPGLLGGGAGGLLPGAAGGAAGGVARRVGTGAILRAAAGTVGVGTLATMGTGGAAMTAGGVGVAGAAGWGIGTLISKGLQAYLPRVDNSIGAIVAKGFLPALPEIVNNAIAGAKDIKQQLIVDVNVNDNLTTVRTRTVGKDFVNVRSGSSSTYRTGRAMADRGGDA</sequence>
<dbReference type="Pfam" id="PF10145">
    <property type="entry name" value="PhageMin_Tail"/>
    <property type="match status" value="1"/>
</dbReference>
<dbReference type="RefSeq" id="WP_386744214.1">
    <property type="nucleotide sequence ID" value="NZ_JBHRYA010000007.1"/>
</dbReference>
<dbReference type="Proteomes" id="UP001595705">
    <property type="component" value="Unassembled WGS sequence"/>
</dbReference>
<accession>A0ABV7XM68</accession>
<organism evidence="2 3">
    <name type="scientific">Luteimonas soli</name>
    <dbReference type="NCBI Taxonomy" id="1648966"/>
    <lineage>
        <taxon>Bacteria</taxon>
        <taxon>Pseudomonadati</taxon>
        <taxon>Pseudomonadota</taxon>
        <taxon>Gammaproteobacteria</taxon>
        <taxon>Lysobacterales</taxon>
        <taxon>Lysobacteraceae</taxon>
        <taxon>Luteimonas</taxon>
    </lineage>
</organism>
<dbReference type="EMBL" id="JBHRYA010000007">
    <property type="protein sequence ID" value="MFC3716801.1"/>
    <property type="molecule type" value="Genomic_DNA"/>
</dbReference>
<evidence type="ECO:0000259" key="1">
    <source>
        <dbReference type="Pfam" id="PF10145"/>
    </source>
</evidence>
<evidence type="ECO:0000313" key="3">
    <source>
        <dbReference type="Proteomes" id="UP001595705"/>
    </source>
</evidence>
<feature type="domain" description="Phage tail tape measure protein" evidence="1">
    <location>
        <begin position="80"/>
        <end position="277"/>
    </location>
</feature>
<comment type="caution">
    <text evidence="2">The sequence shown here is derived from an EMBL/GenBank/DDBJ whole genome shotgun (WGS) entry which is preliminary data.</text>
</comment>
<gene>
    <name evidence="2" type="ORF">ACFONC_11630</name>
</gene>
<evidence type="ECO:0000313" key="2">
    <source>
        <dbReference type="EMBL" id="MFC3716801.1"/>
    </source>
</evidence>
<proteinExistence type="predicted"/>
<keyword evidence="3" id="KW-1185">Reference proteome</keyword>